<proteinExistence type="predicted"/>
<reference evidence="1" key="1">
    <citation type="submission" date="2018-05" db="EMBL/GenBank/DDBJ databases">
        <authorList>
            <person name="Lanie J.A."/>
            <person name="Ng W.-L."/>
            <person name="Kazmierczak K.M."/>
            <person name="Andrzejewski T.M."/>
            <person name="Davidsen T.M."/>
            <person name="Wayne K.J."/>
            <person name="Tettelin H."/>
            <person name="Glass J.I."/>
            <person name="Rusch D."/>
            <person name="Podicherti R."/>
            <person name="Tsui H.-C.T."/>
            <person name="Winkler M.E."/>
        </authorList>
    </citation>
    <scope>NUCLEOTIDE SEQUENCE</scope>
</reference>
<organism evidence="1">
    <name type="scientific">marine metagenome</name>
    <dbReference type="NCBI Taxonomy" id="408172"/>
    <lineage>
        <taxon>unclassified sequences</taxon>
        <taxon>metagenomes</taxon>
        <taxon>ecological metagenomes</taxon>
    </lineage>
</organism>
<dbReference type="SUPFAM" id="SSF55729">
    <property type="entry name" value="Acyl-CoA N-acyltransferases (Nat)"/>
    <property type="match status" value="1"/>
</dbReference>
<dbReference type="AlphaFoldDB" id="A0A382DW91"/>
<sequence length="333" mass="38063">MNSSRATTPEQSGLTAVRINPTVGDNKWFSGQVTIHRSLDEIAPDHWNALVPEDSPILQHQFLTALERTGCVIPDTGWEPHHLAIYHANHLLAAMPCYLKYHSYGEYIFDWDWAHAYQQAGLNYYPKILLAIPFTPITGKRLLIHPDADIQFAGAALSTAARELAEKTSASSIHSLFTTSEDNETLKTVGFVPRRSNQFHWRNQGYRNFREFLAALNSKRRKNILRERRGMNSEGMTFRWLNGRETTTNDWSFFYSCYRTTIAEHGAIPYLNEAFFQLVGQTMPDGVRLLVASRQGHDIAAAFFLLGGRSLFGRYWGAIDRIPNLHFETCFYQ</sequence>
<dbReference type="InterPro" id="IPR016181">
    <property type="entry name" value="Acyl_CoA_acyltransferase"/>
</dbReference>
<dbReference type="InterPro" id="IPR007434">
    <property type="entry name" value="FemAB-like"/>
</dbReference>
<gene>
    <name evidence="1" type="ORF">METZ01_LOCUS194865</name>
</gene>
<evidence type="ECO:0008006" key="2">
    <source>
        <dbReference type="Google" id="ProtNLM"/>
    </source>
</evidence>
<dbReference type="PANTHER" id="PTHR47017:SF1">
    <property type="entry name" value="ACYL-COA"/>
    <property type="match status" value="1"/>
</dbReference>
<dbReference type="Gene3D" id="3.40.630.30">
    <property type="match status" value="1"/>
</dbReference>
<dbReference type="Pfam" id="PF04339">
    <property type="entry name" value="FemAB_like"/>
    <property type="match status" value="1"/>
</dbReference>
<protein>
    <recommendedName>
        <fullName evidence="2">BioF2-like acetyltransferase domain-containing protein</fullName>
    </recommendedName>
</protein>
<accession>A0A382DW91</accession>
<feature type="non-terminal residue" evidence="1">
    <location>
        <position position="333"/>
    </location>
</feature>
<dbReference type="PANTHER" id="PTHR47017">
    <property type="entry name" value="ACYL-COA"/>
    <property type="match status" value="1"/>
</dbReference>
<name>A0A382DW91_9ZZZZ</name>
<dbReference type="EMBL" id="UINC01041146">
    <property type="protein sequence ID" value="SVB42011.1"/>
    <property type="molecule type" value="Genomic_DNA"/>
</dbReference>
<evidence type="ECO:0000313" key="1">
    <source>
        <dbReference type="EMBL" id="SVB42011.1"/>
    </source>
</evidence>